<dbReference type="KEGG" id="iod:EJO50_07455"/>
<gene>
    <name evidence="2" type="ORF">EJO50_07455</name>
</gene>
<dbReference type="OrthoDB" id="9798763at2"/>
<dbReference type="Proteomes" id="UP000282438">
    <property type="component" value="Chromosome"/>
</dbReference>
<dbReference type="Gene3D" id="3.90.420.10">
    <property type="entry name" value="Oxidoreductase, molybdopterin-binding domain"/>
    <property type="match status" value="1"/>
</dbReference>
<feature type="chain" id="PRO_5019149987" description="Oxidoreductase molybdopterin-binding domain-containing protein" evidence="1">
    <location>
        <begin position="19"/>
        <end position="162"/>
    </location>
</feature>
<protein>
    <recommendedName>
        <fullName evidence="4">Oxidoreductase molybdopterin-binding domain-containing protein</fullName>
    </recommendedName>
</protein>
<evidence type="ECO:0000313" key="2">
    <source>
        <dbReference type="EMBL" id="AZN36338.1"/>
    </source>
</evidence>
<dbReference type="EMBL" id="CP034433">
    <property type="protein sequence ID" value="AZN36338.1"/>
    <property type="molecule type" value="Genomic_DNA"/>
</dbReference>
<dbReference type="InterPro" id="IPR036374">
    <property type="entry name" value="OxRdtase_Mopterin-bd_sf"/>
</dbReference>
<reference evidence="2 3" key="1">
    <citation type="submission" date="2018-12" db="EMBL/GenBank/DDBJ databases">
        <title>Complete genome sequence of Iodobacter sp. H11R3.</title>
        <authorList>
            <person name="Bae J.-W."/>
        </authorList>
    </citation>
    <scope>NUCLEOTIDE SEQUENCE [LARGE SCALE GENOMIC DNA]</scope>
    <source>
        <strain evidence="2 3">H11R3</strain>
    </source>
</reference>
<evidence type="ECO:0000256" key="1">
    <source>
        <dbReference type="SAM" id="SignalP"/>
    </source>
</evidence>
<proteinExistence type="predicted"/>
<keyword evidence="1" id="KW-0732">Signal</keyword>
<dbReference type="SUPFAM" id="SSF56524">
    <property type="entry name" value="Oxidoreductase molybdopterin-binding domain"/>
    <property type="match status" value="1"/>
</dbReference>
<sequence>MKLACLLVFCLLSVGSFALEVPNGKVVLVVSGVVSQQNRGKDAVFTMEMLTKLPQHSFVSRTPWYEKPVKFTGPLLRDVLAAAGAKGEKISAIALNDYRVEIPFQDLIKFPMVVARLLDDKPMAIRDKGPLFIVYPFDAYEELHQDIYYTRSAWQLSKIIVQ</sequence>
<feature type="signal peptide" evidence="1">
    <location>
        <begin position="1"/>
        <end position="18"/>
    </location>
</feature>
<dbReference type="AlphaFoldDB" id="A0A3S8ZSA3"/>
<organism evidence="2 3">
    <name type="scientific">Iodobacter ciconiae</name>
    <dbReference type="NCBI Taxonomy" id="2496266"/>
    <lineage>
        <taxon>Bacteria</taxon>
        <taxon>Pseudomonadati</taxon>
        <taxon>Pseudomonadota</taxon>
        <taxon>Betaproteobacteria</taxon>
        <taxon>Neisseriales</taxon>
        <taxon>Chitinibacteraceae</taxon>
        <taxon>Iodobacter</taxon>
    </lineage>
</organism>
<accession>A0A3S8ZSA3</accession>
<evidence type="ECO:0008006" key="4">
    <source>
        <dbReference type="Google" id="ProtNLM"/>
    </source>
</evidence>
<evidence type="ECO:0000313" key="3">
    <source>
        <dbReference type="Proteomes" id="UP000282438"/>
    </source>
</evidence>
<dbReference type="RefSeq" id="WP_125972925.1">
    <property type="nucleotide sequence ID" value="NZ_CP034433.1"/>
</dbReference>
<name>A0A3S8ZSA3_9NEIS</name>
<keyword evidence="3" id="KW-1185">Reference proteome</keyword>